<dbReference type="AlphaFoldDB" id="A0AAD4BH32"/>
<evidence type="ECO:0000313" key="1">
    <source>
        <dbReference type="EMBL" id="KAF8430748.1"/>
    </source>
</evidence>
<gene>
    <name evidence="1" type="ORF">L210DRAFT_3561557</name>
</gene>
<keyword evidence="2" id="KW-1185">Reference proteome</keyword>
<name>A0AAD4BH32_BOLED</name>
<feature type="non-terminal residue" evidence="1">
    <location>
        <position position="58"/>
    </location>
</feature>
<reference evidence="1" key="1">
    <citation type="submission" date="2019-10" db="EMBL/GenBank/DDBJ databases">
        <authorList>
            <consortium name="DOE Joint Genome Institute"/>
            <person name="Kuo A."/>
            <person name="Miyauchi S."/>
            <person name="Kiss E."/>
            <person name="Drula E."/>
            <person name="Kohler A."/>
            <person name="Sanchez-Garcia M."/>
            <person name="Andreopoulos B."/>
            <person name="Barry K.W."/>
            <person name="Bonito G."/>
            <person name="Buee M."/>
            <person name="Carver A."/>
            <person name="Chen C."/>
            <person name="Cichocki N."/>
            <person name="Clum A."/>
            <person name="Culley D."/>
            <person name="Crous P.W."/>
            <person name="Fauchery L."/>
            <person name="Girlanda M."/>
            <person name="Hayes R."/>
            <person name="Keri Z."/>
            <person name="LaButti K."/>
            <person name="Lipzen A."/>
            <person name="Lombard V."/>
            <person name="Magnuson J."/>
            <person name="Maillard F."/>
            <person name="Morin E."/>
            <person name="Murat C."/>
            <person name="Nolan M."/>
            <person name="Ohm R."/>
            <person name="Pangilinan J."/>
            <person name="Pereira M."/>
            <person name="Perotto S."/>
            <person name="Peter M."/>
            <person name="Riley R."/>
            <person name="Sitrit Y."/>
            <person name="Stielow B."/>
            <person name="Szollosi G."/>
            <person name="Zifcakova L."/>
            <person name="Stursova M."/>
            <person name="Spatafora J.W."/>
            <person name="Tedersoo L."/>
            <person name="Vaario L.-M."/>
            <person name="Yamada A."/>
            <person name="Yan M."/>
            <person name="Wang P."/>
            <person name="Xu J."/>
            <person name="Bruns T."/>
            <person name="Baldrian P."/>
            <person name="Vilgalys R."/>
            <person name="Henrissat B."/>
            <person name="Grigoriev I.V."/>
            <person name="Hibbett D."/>
            <person name="Nagy L.G."/>
            <person name="Martin F.M."/>
        </authorList>
    </citation>
    <scope>NUCLEOTIDE SEQUENCE</scope>
    <source>
        <strain evidence="1">BED1</strain>
    </source>
</reference>
<protein>
    <submittedName>
        <fullName evidence="1">Uncharacterized protein</fullName>
    </submittedName>
</protein>
<comment type="caution">
    <text evidence="1">The sequence shown here is derived from an EMBL/GenBank/DDBJ whole genome shotgun (WGS) entry which is preliminary data.</text>
</comment>
<sequence length="58" mass="6699">MFSSSIFSGHFRPCIPDEQDGEENHVHYLLAIARAGFWMSDSRYRPYRARAAFGPNHV</sequence>
<dbReference type="EMBL" id="WHUW01000057">
    <property type="protein sequence ID" value="KAF8430748.1"/>
    <property type="molecule type" value="Genomic_DNA"/>
</dbReference>
<evidence type="ECO:0000313" key="2">
    <source>
        <dbReference type="Proteomes" id="UP001194468"/>
    </source>
</evidence>
<accession>A0AAD4BH32</accession>
<reference evidence="1" key="2">
    <citation type="journal article" date="2020" name="Nat. Commun.">
        <title>Large-scale genome sequencing of mycorrhizal fungi provides insights into the early evolution of symbiotic traits.</title>
        <authorList>
            <person name="Miyauchi S."/>
            <person name="Kiss E."/>
            <person name="Kuo A."/>
            <person name="Drula E."/>
            <person name="Kohler A."/>
            <person name="Sanchez-Garcia M."/>
            <person name="Morin E."/>
            <person name="Andreopoulos B."/>
            <person name="Barry K.W."/>
            <person name="Bonito G."/>
            <person name="Buee M."/>
            <person name="Carver A."/>
            <person name="Chen C."/>
            <person name="Cichocki N."/>
            <person name="Clum A."/>
            <person name="Culley D."/>
            <person name="Crous P.W."/>
            <person name="Fauchery L."/>
            <person name="Girlanda M."/>
            <person name="Hayes R.D."/>
            <person name="Keri Z."/>
            <person name="LaButti K."/>
            <person name="Lipzen A."/>
            <person name="Lombard V."/>
            <person name="Magnuson J."/>
            <person name="Maillard F."/>
            <person name="Murat C."/>
            <person name="Nolan M."/>
            <person name="Ohm R.A."/>
            <person name="Pangilinan J."/>
            <person name="Pereira M.F."/>
            <person name="Perotto S."/>
            <person name="Peter M."/>
            <person name="Pfister S."/>
            <person name="Riley R."/>
            <person name="Sitrit Y."/>
            <person name="Stielow J.B."/>
            <person name="Szollosi G."/>
            <person name="Zifcakova L."/>
            <person name="Stursova M."/>
            <person name="Spatafora J.W."/>
            <person name="Tedersoo L."/>
            <person name="Vaario L.M."/>
            <person name="Yamada A."/>
            <person name="Yan M."/>
            <person name="Wang P."/>
            <person name="Xu J."/>
            <person name="Bruns T."/>
            <person name="Baldrian P."/>
            <person name="Vilgalys R."/>
            <person name="Dunand C."/>
            <person name="Henrissat B."/>
            <person name="Grigoriev I.V."/>
            <person name="Hibbett D."/>
            <person name="Nagy L.G."/>
            <person name="Martin F.M."/>
        </authorList>
    </citation>
    <scope>NUCLEOTIDE SEQUENCE</scope>
    <source>
        <strain evidence="1">BED1</strain>
    </source>
</reference>
<proteinExistence type="predicted"/>
<dbReference type="Proteomes" id="UP001194468">
    <property type="component" value="Unassembled WGS sequence"/>
</dbReference>
<organism evidence="1 2">
    <name type="scientific">Boletus edulis BED1</name>
    <dbReference type="NCBI Taxonomy" id="1328754"/>
    <lineage>
        <taxon>Eukaryota</taxon>
        <taxon>Fungi</taxon>
        <taxon>Dikarya</taxon>
        <taxon>Basidiomycota</taxon>
        <taxon>Agaricomycotina</taxon>
        <taxon>Agaricomycetes</taxon>
        <taxon>Agaricomycetidae</taxon>
        <taxon>Boletales</taxon>
        <taxon>Boletineae</taxon>
        <taxon>Boletaceae</taxon>
        <taxon>Boletoideae</taxon>
        <taxon>Boletus</taxon>
    </lineage>
</organism>